<dbReference type="Gene3D" id="3.40.50.300">
    <property type="entry name" value="P-loop containing nucleotide triphosphate hydrolases"/>
    <property type="match status" value="1"/>
</dbReference>
<evidence type="ECO:0000259" key="4">
    <source>
        <dbReference type="PROSITE" id="PS50893"/>
    </source>
</evidence>
<evidence type="ECO:0000256" key="3">
    <source>
        <dbReference type="ARBA" id="ARBA00022840"/>
    </source>
</evidence>
<dbReference type="OrthoDB" id="8773773at2"/>
<keyword evidence="1" id="KW-0813">Transport</keyword>
<dbReference type="Proteomes" id="UP000298424">
    <property type="component" value="Unassembled WGS sequence"/>
</dbReference>
<dbReference type="CDD" id="cd03293">
    <property type="entry name" value="ABC_NrtD_SsuB_transporters"/>
    <property type="match status" value="1"/>
</dbReference>
<dbReference type="InterPro" id="IPR003439">
    <property type="entry name" value="ABC_transporter-like_ATP-bd"/>
</dbReference>
<dbReference type="AlphaFoldDB" id="A0A4R8ZDP7"/>
<name>A0A4R8ZDP7_9MICO</name>
<organism evidence="5 6">
    <name type="scientific">Cryobacterium lyxosi</name>
    <dbReference type="NCBI Taxonomy" id="1259228"/>
    <lineage>
        <taxon>Bacteria</taxon>
        <taxon>Bacillati</taxon>
        <taxon>Actinomycetota</taxon>
        <taxon>Actinomycetes</taxon>
        <taxon>Micrococcales</taxon>
        <taxon>Microbacteriaceae</taxon>
        <taxon>Cryobacterium</taxon>
    </lineage>
</organism>
<dbReference type="Pfam" id="PF00005">
    <property type="entry name" value="ABC_tran"/>
    <property type="match status" value="1"/>
</dbReference>
<reference evidence="5 6" key="1">
    <citation type="submission" date="2019-03" db="EMBL/GenBank/DDBJ databases">
        <title>Genomics of glacier-inhabiting Cryobacterium strains.</title>
        <authorList>
            <person name="Liu Q."/>
            <person name="Xin Y.-H."/>
        </authorList>
    </citation>
    <scope>NUCLEOTIDE SEQUENCE [LARGE SCALE GENOMIC DNA]</scope>
    <source>
        <strain evidence="5 6">TMT1-1</strain>
    </source>
</reference>
<dbReference type="InterPro" id="IPR003593">
    <property type="entry name" value="AAA+_ATPase"/>
</dbReference>
<gene>
    <name evidence="5" type="ORF">E3T27_14710</name>
</gene>
<dbReference type="InterPro" id="IPR017871">
    <property type="entry name" value="ABC_transporter-like_CS"/>
</dbReference>
<proteinExistence type="predicted"/>
<dbReference type="GO" id="GO:0005524">
    <property type="term" value="F:ATP binding"/>
    <property type="evidence" value="ECO:0007669"/>
    <property type="project" value="UniProtKB-KW"/>
</dbReference>
<dbReference type="SMART" id="SM00382">
    <property type="entry name" value="AAA"/>
    <property type="match status" value="1"/>
</dbReference>
<evidence type="ECO:0000256" key="1">
    <source>
        <dbReference type="ARBA" id="ARBA00022448"/>
    </source>
</evidence>
<dbReference type="EMBL" id="SOGT01000015">
    <property type="protein sequence ID" value="TFD24020.1"/>
    <property type="molecule type" value="Genomic_DNA"/>
</dbReference>
<evidence type="ECO:0000256" key="2">
    <source>
        <dbReference type="ARBA" id="ARBA00022741"/>
    </source>
</evidence>
<dbReference type="PROSITE" id="PS50893">
    <property type="entry name" value="ABC_TRANSPORTER_2"/>
    <property type="match status" value="1"/>
</dbReference>
<sequence>MVEATPPKIELRGICKSFPLGHGQVRSVLDDVAFSAQPGEFVAVIGPSGCGKSTMFNIMAGLETASSGEILVDGDVVTGQHEHFAYMPQKDLLFPWRSILENTSLGLEVAGETKKIARARAASLFPAFGLSGFEDAHPFELSGGMRQRAALLRTVVQGRDVLLLDEPFGALDSLTRTDMQSWLQGVWSQNAWTAVLITHDIREAIYLADRVVVLSARPASVRLNLTIDLPRPRALSMTTSAEFAGYERTLLATLHEETRSSSAP</sequence>
<dbReference type="InterPro" id="IPR050166">
    <property type="entry name" value="ABC_transporter_ATP-bind"/>
</dbReference>
<keyword evidence="6" id="KW-1185">Reference proteome</keyword>
<dbReference type="PANTHER" id="PTHR42788:SF2">
    <property type="entry name" value="ABC TRANSPORTER ATP-BINDING PROTEIN"/>
    <property type="match status" value="1"/>
</dbReference>
<comment type="caution">
    <text evidence="5">The sequence shown here is derived from an EMBL/GenBank/DDBJ whole genome shotgun (WGS) entry which is preliminary data.</text>
</comment>
<dbReference type="InterPro" id="IPR027417">
    <property type="entry name" value="P-loop_NTPase"/>
</dbReference>
<keyword evidence="2" id="KW-0547">Nucleotide-binding</keyword>
<dbReference type="SUPFAM" id="SSF52540">
    <property type="entry name" value="P-loop containing nucleoside triphosphate hydrolases"/>
    <property type="match status" value="1"/>
</dbReference>
<dbReference type="PANTHER" id="PTHR42788">
    <property type="entry name" value="TAURINE IMPORT ATP-BINDING PROTEIN-RELATED"/>
    <property type="match status" value="1"/>
</dbReference>
<accession>A0A4R8ZDP7</accession>
<dbReference type="RefSeq" id="WP_134573626.1">
    <property type="nucleotide sequence ID" value="NZ_SOGT01000015.1"/>
</dbReference>
<keyword evidence="3 5" id="KW-0067">ATP-binding</keyword>
<dbReference type="PROSITE" id="PS00211">
    <property type="entry name" value="ABC_TRANSPORTER_1"/>
    <property type="match status" value="1"/>
</dbReference>
<dbReference type="GO" id="GO:0016887">
    <property type="term" value="F:ATP hydrolysis activity"/>
    <property type="evidence" value="ECO:0007669"/>
    <property type="project" value="InterPro"/>
</dbReference>
<evidence type="ECO:0000313" key="5">
    <source>
        <dbReference type="EMBL" id="TFD24020.1"/>
    </source>
</evidence>
<feature type="domain" description="ABC transporter" evidence="4">
    <location>
        <begin position="9"/>
        <end position="241"/>
    </location>
</feature>
<protein>
    <submittedName>
        <fullName evidence="5">ABC transporter ATP-binding protein</fullName>
    </submittedName>
</protein>
<evidence type="ECO:0000313" key="6">
    <source>
        <dbReference type="Proteomes" id="UP000298424"/>
    </source>
</evidence>